<dbReference type="AlphaFoldDB" id="A0A375J508"/>
<dbReference type="Gene3D" id="3.40.190.150">
    <property type="entry name" value="Bordetella uptake gene, domain 1"/>
    <property type="match status" value="1"/>
</dbReference>
<reference evidence="3 4" key="1">
    <citation type="submission" date="2018-01" db="EMBL/GenBank/DDBJ databases">
        <authorList>
            <person name="Gaut B.S."/>
            <person name="Morton B.R."/>
            <person name="Clegg M.T."/>
            <person name="Duvall M.R."/>
        </authorList>
    </citation>
    <scope>NUCLEOTIDE SEQUENCE [LARGE SCALE GENOMIC DNA]</scope>
    <source>
        <strain evidence="3">Cupriavidus taiwanensis cmp 52</strain>
    </source>
</reference>
<protein>
    <recommendedName>
        <fullName evidence="5">Extra-cytoplasmic solute receptor</fullName>
    </recommendedName>
</protein>
<dbReference type="PIRSF" id="PIRSF017082">
    <property type="entry name" value="YflP"/>
    <property type="match status" value="1"/>
</dbReference>
<accession>A0A375J508</accession>
<dbReference type="Proteomes" id="UP000256805">
    <property type="component" value="Unassembled WGS sequence"/>
</dbReference>
<gene>
    <name evidence="3" type="ORF">CBM2634_B160130</name>
</gene>
<evidence type="ECO:0000256" key="1">
    <source>
        <dbReference type="ARBA" id="ARBA00006987"/>
    </source>
</evidence>
<dbReference type="SUPFAM" id="SSF53850">
    <property type="entry name" value="Periplasmic binding protein-like II"/>
    <property type="match status" value="1"/>
</dbReference>
<feature type="signal peptide" evidence="2">
    <location>
        <begin position="1"/>
        <end position="31"/>
    </location>
</feature>
<dbReference type="InterPro" id="IPR042100">
    <property type="entry name" value="Bug_dom1"/>
</dbReference>
<sequence>MPRKLKEARCLPPITTLLAGALSLLTFGAHAAYPDHAIRLIVPFSAGGSSDLQARMLADRLGKLYGQPVVVENRPGAGGHIGGKAVADAPPDGYTLLLGSIGLHATYGTYPKLNYNPATDLKVVTVLAEMPHVVVVNPQIQVASLKQLAEAAAKRPQGMTFGSAGVGSSVHMIGELFRVATGAPLTHVPYKGSSAAMADLLGGQIDMMFENPPTTLGYIRAGKLRAVAVTGKTRLPALPQVPTAMESGVPGLVATSWTTVAVGAKVPEAIADKLNADIRAIVATPEFRHGLAEQGMTPVANTRDAAAKFIGAEKARWDEVIKKAKLNAE</sequence>
<dbReference type="RefSeq" id="WP_116385144.1">
    <property type="nucleotide sequence ID" value="NZ_LS483234.1"/>
</dbReference>
<organism evidence="3 4">
    <name type="scientific">Cupriavidus taiwanensis</name>
    <dbReference type="NCBI Taxonomy" id="164546"/>
    <lineage>
        <taxon>Bacteria</taxon>
        <taxon>Pseudomonadati</taxon>
        <taxon>Pseudomonadota</taxon>
        <taxon>Betaproteobacteria</taxon>
        <taxon>Burkholderiales</taxon>
        <taxon>Burkholderiaceae</taxon>
        <taxon>Cupriavidus</taxon>
    </lineage>
</organism>
<evidence type="ECO:0000256" key="2">
    <source>
        <dbReference type="SAM" id="SignalP"/>
    </source>
</evidence>
<dbReference type="PANTHER" id="PTHR42928:SF5">
    <property type="entry name" value="BLR1237 PROTEIN"/>
    <property type="match status" value="1"/>
</dbReference>
<dbReference type="Gene3D" id="3.40.190.10">
    <property type="entry name" value="Periplasmic binding protein-like II"/>
    <property type="match status" value="1"/>
</dbReference>
<dbReference type="PANTHER" id="PTHR42928">
    <property type="entry name" value="TRICARBOXYLATE-BINDING PROTEIN"/>
    <property type="match status" value="1"/>
</dbReference>
<feature type="chain" id="PRO_5016821294" description="Extra-cytoplasmic solute receptor" evidence="2">
    <location>
        <begin position="32"/>
        <end position="329"/>
    </location>
</feature>
<proteinExistence type="inferred from homology"/>
<name>A0A375J508_9BURK</name>
<comment type="similarity">
    <text evidence="1">Belongs to the UPF0065 (bug) family.</text>
</comment>
<dbReference type="CDD" id="cd07012">
    <property type="entry name" value="PBP2_Bug_TTT"/>
    <property type="match status" value="1"/>
</dbReference>
<evidence type="ECO:0000313" key="4">
    <source>
        <dbReference type="Proteomes" id="UP000256805"/>
    </source>
</evidence>
<evidence type="ECO:0008006" key="5">
    <source>
        <dbReference type="Google" id="ProtNLM"/>
    </source>
</evidence>
<dbReference type="EMBL" id="OVTA01000039">
    <property type="protein sequence ID" value="SPS00244.1"/>
    <property type="molecule type" value="Genomic_DNA"/>
</dbReference>
<evidence type="ECO:0000313" key="3">
    <source>
        <dbReference type="EMBL" id="SPS00244.1"/>
    </source>
</evidence>
<dbReference type="InterPro" id="IPR005064">
    <property type="entry name" value="BUG"/>
</dbReference>
<dbReference type="Pfam" id="PF03401">
    <property type="entry name" value="TctC"/>
    <property type="match status" value="1"/>
</dbReference>
<keyword evidence="2" id="KW-0732">Signal</keyword>